<dbReference type="GeneID" id="8442729"/>
<keyword evidence="5" id="KW-0804">Transcription</keyword>
<proteinExistence type="inferred from homology"/>
<dbReference type="Pfam" id="PF04828">
    <property type="entry name" value="GFA"/>
    <property type="match status" value="1"/>
</dbReference>
<dbReference type="eggNOG" id="ENOG502RJRW">
    <property type="taxonomic scope" value="Eukaryota"/>
</dbReference>
<evidence type="ECO:0000256" key="5">
    <source>
        <dbReference type="ARBA" id="ARBA00023163"/>
    </source>
</evidence>
<feature type="compositionally biased region" description="Polar residues" evidence="7">
    <location>
        <begin position="166"/>
        <end position="178"/>
    </location>
</feature>
<dbReference type="GO" id="GO:0000981">
    <property type="term" value="F:DNA-binding transcription factor activity, RNA polymerase II-specific"/>
    <property type="evidence" value="ECO:0007669"/>
    <property type="project" value="TreeGrafter"/>
</dbReference>
<dbReference type="GO" id="GO:0000435">
    <property type="term" value="P:positive regulation of transcription from RNA polymerase II promoter by galactose"/>
    <property type="evidence" value="ECO:0007669"/>
    <property type="project" value="TreeGrafter"/>
</dbReference>
<dbReference type="InterPro" id="IPR007219">
    <property type="entry name" value="XnlR_reg_dom"/>
</dbReference>
<dbReference type="GO" id="GO:0000978">
    <property type="term" value="F:RNA polymerase II cis-regulatory region sequence-specific DNA binding"/>
    <property type="evidence" value="ECO:0007669"/>
    <property type="project" value="TreeGrafter"/>
</dbReference>
<name>C4JHX5_UNCRE</name>
<keyword evidence="3" id="KW-0862">Zinc</keyword>
<evidence type="ECO:0000313" key="10">
    <source>
        <dbReference type="Proteomes" id="UP000002058"/>
    </source>
</evidence>
<dbReference type="InterPro" id="IPR011057">
    <property type="entry name" value="Mss4-like_sf"/>
</dbReference>
<gene>
    <name evidence="9" type="ORF">UREG_01400</name>
</gene>
<dbReference type="OMA" id="CMNERAN"/>
<keyword evidence="4" id="KW-0805">Transcription regulation</keyword>
<dbReference type="GO" id="GO:0008270">
    <property type="term" value="F:zinc ion binding"/>
    <property type="evidence" value="ECO:0007669"/>
    <property type="project" value="InterPro"/>
</dbReference>
<dbReference type="PANTHER" id="PTHR47424:SF4">
    <property type="entry name" value="ZN(II)2CYS6 TRANSCRIPTION FACTOR (EUROFUNG)"/>
    <property type="match status" value="1"/>
</dbReference>
<dbReference type="InParanoid" id="C4JHX5"/>
<evidence type="ECO:0000256" key="3">
    <source>
        <dbReference type="ARBA" id="ARBA00022833"/>
    </source>
</evidence>
<dbReference type="SUPFAM" id="SSF51316">
    <property type="entry name" value="Mss4-like"/>
    <property type="match status" value="1"/>
</dbReference>
<dbReference type="HOGENOM" id="CLU_008511_3_1_1"/>
<dbReference type="VEuPathDB" id="FungiDB:UREG_01400"/>
<dbReference type="AlphaFoldDB" id="C4JHX5"/>
<dbReference type="KEGG" id="ure:UREG_01400"/>
<evidence type="ECO:0000256" key="2">
    <source>
        <dbReference type="ARBA" id="ARBA00022723"/>
    </source>
</evidence>
<evidence type="ECO:0000256" key="7">
    <source>
        <dbReference type="SAM" id="MobiDB-lite"/>
    </source>
</evidence>
<reference evidence="10" key="1">
    <citation type="journal article" date="2009" name="Genome Res.">
        <title>Comparative genomic analyses of the human fungal pathogens Coccidioides and their relatives.</title>
        <authorList>
            <person name="Sharpton T.J."/>
            <person name="Stajich J.E."/>
            <person name="Rounsley S.D."/>
            <person name="Gardner M.J."/>
            <person name="Wortman J.R."/>
            <person name="Jordar V.S."/>
            <person name="Maiti R."/>
            <person name="Kodira C.D."/>
            <person name="Neafsey D.E."/>
            <person name="Zeng Q."/>
            <person name="Hung C.-Y."/>
            <person name="McMahan C."/>
            <person name="Muszewska A."/>
            <person name="Grynberg M."/>
            <person name="Mandel M.A."/>
            <person name="Kellner E.M."/>
            <person name="Barker B.M."/>
            <person name="Galgiani J.N."/>
            <person name="Orbach M.J."/>
            <person name="Kirkland T.N."/>
            <person name="Cole G.T."/>
            <person name="Henn M.R."/>
            <person name="Birren B.W."/>
            <person name="Taylor J.W."/>
        </authorList>
    </citation>
    <scope>NUCLEOTIDE SEQUENCE [LARGE SCALE GENOMIC DNA]</scope>
    <source>
        <strain evidence="10">UAMH 1704</strain>
    </source>
</reference>
<feature type="compositionally biased region" description="Basic and acidic residues" evidence="7">
    <location>
        <begin position="230"/>
        <end position="246"/>
    </location>
</feature>
<dbReference type="Proteomes" id="UP000002058">
    <property type="component" value="Unassembled WGS sequence"/>
</dbReference>
<comment type="similarity">
    <text evidence="1">Belongs to the Gfa family.</text>
</comment>
<dbReference type="GO" id="GO:0005634">
    <property type="term" value="C:nucleus"/>
    <property type="evidence" value="ECO:0007669"/>
    <property type="project" value="TreeGrafter"/>
</dbReference>
<dbReference type="CDD" id="cd12148">
    <property type="entry name" value="fungal_TF_MHR"/>
    <property type="match status" value="1"/>
</dbReference>
<evidence type="ECO:0000313" key="9">
    <source>
        <dbReference type="EMBL" id="EEP76551.1"/>
    </source>
</evidence>
<keyword evidence="10" id="KW-1185">Reference proteome</keyword>
<evidence type="ECO:0000256" key="4">
    <source>
        <dbReference type="ARBA" id="ARBA00023015"/>
    </source>
</evidence>
<organism evidence="9 10">
    <name type="scientific">Uncinocarpus reesii (strain UAMH 1704)</name>
    <dbReference type="NCBI Taxonomy" id="336963"/>
    <lineage>
        <taxon>Eukaryota</taxon>
        <taxon>Fungi</taxon>
        <taxon>Dikarya</taxon>
        <taxon>Ascomycota</taxon>
        <taxon>Pezizomycotina</taxon>
        <taxon>Eurotiomycetes</taxon>
        <taxon>Eurotiomycetidae</taxon>
        <taxon>Onygenales</taxon>
        <taxon>Onygenaceae</taxon>
        <taxon>Uncinocarpus</taxon>
    </lineage>
</organism>
<dbReference type="PANTHER" id="PTHR47424">
    <property type="entry name" value="REGULATORY PROTEIN GAL4"/>
    <property type="match status" value="1"/>
</dbReference>
<dbReference type="InterPro" id="IPR051127">
    <property type="entry name" value="Fungal_SecMet_Regulators"/>
</dbReference>
<keyword evidence="6" id="KW-0539">Nucleus</keyword>
<dbReference type="InterPro" id="IPR006913">
    <property type="entry name" value="CENP-V/GFA"/>
</dbReference>
<dbReference type="SMART" id="SM00906">
    <property type="entry name" value="Fungal_trans"/>
    <property type="match status" value="1"/>
</dbReference>
<evidence type="ECO:0000256" key="1">
    <source>
        <dbReference type="ARBA" id="ARBA00005495"/>
    </source>
</evidence>
<feature type="region of interest" description="Disordered" evidence="7">
    <location>
        <begin position="158"/>
        <end position="190"/>
    </location>
</feature>
<dbReference type="PROSITE" id="PS51891">
    <property type="entry name" value="CENP_V_GFA"/>
    <property type="match status" value="1"/>
</dbReference>
<dbReference type="EMBL" id="CH476615">
    <property type="protein sequence ID" value="EEP76551.1"/>
    <property type="molecule type" value="Genomic_DNA"/>
</dbReference>
<dbReference type="OrthoDB" id="5296287at2759"/>
<dbReference type="GO" id="GO:0006351">
    <property type="term" value="P:DNA-templated transcription"/>
    <property type="evidence" value="ECO:0007669"/>
    <property type="project" value="InterPro"/>
</dbReference>
<accession>C4JHX5</accession>
<evidence type="ECO:0000259" key="8">
    <source>
        <dbReference type="PROSITE" id="PS51891"/>
    </source>
</evidence>
<dbReference type="Gene3D" id="3.90.1590.10">
    <property type="entry name" value="glutathione-dependent formaldehyde- activating enzyme (gfa)"/>
    <property type="match status" value="1"/>
</dbReference>
<feature type="region of interest" description="Disordered" evidence="7">
    <location>
        <begin position="226"/>
        <end position="247"/>
    </location>
</feature>
<dbReference type="GO" id="GO:0016846">
    <property type="term" value="F:carbon-sulfur lyase activity"/>
    <property type="evidence" value="ECO:0007669"/>
    <property type="project" value="InterPro"/>
</dbReference>
<dbReference type="Pfam" id="PF04082">
    <property type="entry name" value="Fungal_trans"/>
    <property type="match status" value="1"/>
</dbReference>
<evidence type="ECO:0000256" key="6">
    <source>
        <dbReference type="ARBA" id="ARBA00023242"/>
    </source>
</evidence>
<dbReference type="RefSeq" id="XP_002541884.1">
    <property type="nucleotide sequence ID" value="XM_002541838.1"/>
</dbReference>
<dbReference type="STRING" id="336963.C4JHX5"/>
<feature type="domain" description="CENP-V/GFA" evidence="8">
    <location>
        <begin position="6"/>
        <end position="125"/>
    </location>
</feature>
<sequence length="945" mass="103840">MAESVSSGACLCEAIKYEVRGEPEKLMACYCTDCQKNAGGPFQTLAKFDKKQVSLRTEEGVEPATWVVQKTTSGFVKHKIGEIPPNSGAFQLTQALVHATVTRARREGLWPATNRRRATHRADWRLSLAHTIHPRHGPFFVGVAPHHCMNERANLYKRRSRGAASGPTSQAAQDSSGLRSVPEQKGQMRRSATRYIASLVNKIKDLEGEGSPPPAPSLVAEALQTLSDGSRSDHRSDAPAEDDVRPRIYQGSPLPPIHTIGLTPPFPQPVPLQREYGGSNDRLPSVFITEQPRPIIGYAQEPIAHGEAGPALPLDKGKQPAIVESFDGVNAMMGAVEQEQPTQGFFGSSSAAGFMRQIKTAVDRIVPPPAKDGPTSSSCNTAQSAFSSARIDRMQSMLTNYVLPPRKMADGLMEVYWGIVFPLYPLLSRPQITAEYAKIWSGEGFDCDENMLMCTINVIFALSCQLAEFIEPEERCQSADVFFSRAKSLLHFSLWHSGSVELIQCLLLMSQYLQSTDSAHQCWIITGLAIRNAQSLGLHLGKTLGYPHTLQEQQLARKIWHGCVLVTSMTFGRPSMISKTAAGSVPLPVAIDEEDIPGISDPEISQIQGRPSMMAFYAKSLELYEIMNDILLSLYSPTERLPSCEAPGEESVASMQDFYFSNEAEGPKMVFEHDRALTKWCRNLPLHLRDPSSRVQRNPIYHRQAIVLRARFLHVRMLLFRPTLGKYCTARDVTTTDPLISQDYSLTQRVALQCSIICVKVAQEVIEMIYNNIPTDGSNGPLPAWWYNVLSWPDDPQDVYTAATILIAGRLRSSIVNEVSEASISHAWLCALEILRKYQSYSTSARRCVAALEILHDRVVSEGVPLSRMPPAGASSTSAGNLRAVVDGTGPDVVNNPSGHTLSESLNAFGDVNLADGTANVGPDNLDFLDLLDMSWLNSVPSSLL</sequence>
<keyword evidence="2" id="KW-0479">Metal-binding</keyword>
<protein>
    <recommendedName>
        <fullName evidence="8">CENP-V/GFA domain-containing protein</fullName>
    </recommendedName>
</protein>